<accession>A0A150G349</accession>
<dbReference type="Pfam" id="PF08698">
    <property type="entry name" value="Fcf2"/>
    <property type="match status" value="1"/>
</dbReference>
<dbReference type="OrthoDB" id="427886at2759"/>
<feature type="domain" description="Fcf2 pre-rRNA processing C-terminal" evidence="4">
    <location>
        <begin position="119"/>
        <end position="210"/>
    </location>
</feature>
<dbReference type="Proteomes" id="UP000075714">
    <property type="component" value="Unassembled WGS sequence"/>
</dbReference>
<dbReference type="InterPro" id="IPR039883">
    <property type="entry name" value="Fcf2/DNTTIP2"/>
</dbReference>
<evidence type="ECO:0000259" key="4">
    <source>
        <dbReference type="Pfam" id="PF08698"/>
    </source>
</evidence>
<dbReference type="STRING" id="33097.A0A150G349"/>
<evidence type="ECO:0000256" key="3">
    <source>
        <dbReference type="SAM" id="MobiDB-lite"/>
    </source>
</evidence>
<dbReference type="EMBL" id="LSYV01000071">
    <property type="protein sequence ID" value="KXZ44277.1"/>
    <property type="molecule type" value="Genomic_DNA"/>
</dbReference>
<dbReference type="AlphaFoldDB" id="A0A150G349"/>
<organism evidence="5 6">
    <name type="scientific">Gonium pectorale</name>
    <name type="common">Green alga</name>
    <dbReference type="NCBI Taxonomy" id="33097"/>
    <lineage>
        <taxon>Eukaryota</taxon>
        <taxon>Viridiplantae</taxon>
        <taxon>Chlorophyta</taxon>
        <taxon>core chlorophytes</taxon>
        <taxon>Chlorophyceae</taxon>
        <taxon>CS clade</taxon>
        <taxon>Chlamydomonadales</taxon>
        <taxon>Volvocaceae</taxon>
        <taxon>Gonium</taxon>
    </lineage>
</organism>
<evidence type="ECO:0000313" key="5">
    <source>
        <dbReference type="EMBL" id="KXZ44277.1"/>
    </source>
</evidence>
<name>A0A150G349_GONPE</name>
<dbReference type="GO" id="GO:0003723">
    <property type="term" value="F:RNA binding"/>
    <property type="evidence" value="ECO:0007669"/>
    <property type="project" value="TreeGrafter"/>
</dbReference>
<feature type="region of interest" description="Disordered" evidence="3">
    <location>
        <begin position="1"/>
        <end position="120"/>
    </location>
</feature>
<evidence type="ECO:0000256" key="1">
    <source>
        <dbReference type="ARBA" id="ARBA00004604"/>
    </source>
</evidence>
<feature type="region of interest" description="Disordered" evidence="3">
    <location>
        <begin position="213"/>
        <end position="243"/>
    </location>
</feature>
<evidence type="ECO:0000313" key="6">
    <source>
        <dbReference type="Proteomes" id="UP000075714"/>
    </source>
</evidence>
<dbReference type="PANTHER" id="PTHR21686">
    <property type="entry name" value="DEOXYNUCLEOTIDYLTRANSFERASE TERMINAL-INTERACTING PROTEIN 2"/>
    <property type="match status" value="1"/>
</dbReference>
<proteinExistence type="predicted"/>
<dbReference type="PANTHER" id="PTHR21686:SF12">
    <property type="entry name" value="DEOXYNUCLEOTIDYLTRANSFERASE TERMINAL-INTERACTING PROTEIN 2"/>
    <property type="match status" value="1"/>
</dbReference>
<dbReference type="GO" id="GO:0005730">
    <property type="term" value="C:nucleolus"/>
    <property type="evidence" value="ECO:0007669"/>
    <property type="project" value="UniProtKB-SubCell"/>
</dbReference>
<dbReference type="InterPro" id="IPR014810">
    <property type="entry name" value="Fcf2_C"/>
</dbReference>
<reference evidence="6" key="1">
    <citation type="journal article" date="2016" name="Nat. Commun.">
        <title>The Gonium pectorale genome demonstrates co-option of cell cycle regulation during the evolution of multicellularity.</title>
        <authorList>
            <person name="Hanschen E.R."/>
            <person name="Marriage T.N."/>
            <person name="Ferris P.J."/>
            <person name="Hamaji T."/>
            <person name="Toyoda A."/>
            <person name="Fujiyama A."/>
            <person name="Neme R."/>
            <person name="Noguchi H."/>
            <person name="Minakuchi Y."/>
            <person name="Suzuki M."/>
            <person name="Kawai-Toyooka H."/>
            <person name="Smith D.R."/>
            <person name="Sparks H."/>
            <person name="Anderson J."/>
            <person name="Bakaric R."/>
            <person name="Luria V."/>
            <person name="Karger A."/>
            <person name="Kirschner M.W."/>
            <person name="Durand P.M."/>
            <person name="Michod R.E."/>
            <person name="Nozaki H."/>
            <person name="Olson B.J."/>
        </authorList>
    </citation>
    <scope>NUCLEOTIDE SEQUENCE [LARGE SCALE GENOMIC DNA]</scope>
    <source>
        <strain evidence="6">NIES-2863</strain>
    </source>
</reference>
<protein>
    <recommendedName>
        <fullName evidence="4">Fcf2 pre-rRNA processing C-terminal domain-containing protein</fullName>
    </recommendedName>
</protein>
<keyword evidence="6" id="KW-1185">Reference proteome</keyword>
<comment type="subcellular location">
    <subcellularLocation>
        <location evidence="1">Nucleus</location>
        <location evidence="1">Nucleolus</location>
    </subcellularLocation>
</comment>
<gene>
    <name evidence="5" type="ORF">GPECTOR_70g508</name>
</gene>
<sequence length="243" mass="26974">MKGNKQKLPLQEVSGLRRGQSSSGICSTGCGALRARGGGREASPSPAPLEPEAGPSGRKLGLSSDPNAIRWQPEVRQPQELVKAPQRLAPGTGADKEKGLAKQLLAPPRVKSAAGSSREDAKRWFELPATKITDDVKRELRLLRLRGAYDPKRFYKSFDDTKFPKHFQIGTVMDNPQDFYSSRLTARERGTSITDELLADPAVSAVRKKRYTKLQEAATKHQKVKKRKTDMPRDKAKPKRPKH</sequence>
<dbReference type="GO" id="GO:0006396">
    <property type="term" value="P:RNA processing"/>
    <property type="evidence" value="ECO:0007669"/>
    <property type="project" value="TreeGrafter"/>
</dbReference>
<comment type="caution">
    <text evidence="5">The sequence shown here is derived from an EMBL/GenBank/DDBJ whole genome shotgun (WGS) entry which is preliminary data.</text>
</comment>
<keyword evidence="2" id="KW-0539">Nucleus</keyword>
<evidence type="ECO:0000256" key="2">
    <source>
        <dbReference type="ARBA" id="ARBA00023242"/>
    </source>
</evidence>